<accession>B8GJ21</accession>
<sequence>MSTNRYIKLIRYICSVLRSSHLPLYSCKYSKKTYTQHQLMAILLFREALGTDYRDVIELINLMGRIKVILQLDLVPHYSTIHKFMARNPSIFLRDS</sequence>
<reference evidence="1 2" key="1">
    <citation type="journal article" date="2015" name="Genome Announc.">
        <title>Complete Genome Sequence of Methanosphaerula palustris E1-9CT, a Hydrogenotrophic Methanogen Isolated from a Minerotrophic Fen Peatland.</title>
        <authorList>
            <person name="Cadillo-Quiroz H."/>
            <person name="Browne P."/>
            <person name="Kyrpides N."/>
            <person name="Woyke T."/>
            <person name="Goodwin L."/>
            <person name="Detter C."/>
            <person name="Yavitt J.B."/>
            <person name="Zinder S.H."/>
        </authorList>
    </citation>
    <scope>NUCLEOTIDE SEQUENCE [LARGE SCALE GENOMIC DNA]</scope>
    <source>
        <strain evidence="2">ATCC BAA-1556 / DSM 19958 / E1-9c</strain>
    </source>
</reference>
<evidence type="ECO:0000313" key="2">
    <source>
        <dbReference type="Proteomes" id="UP000002457"/>
    </source>
</evidence>
<protein>
    <recommendedName>
        <fullName evidence="3">Transposase</fullName>
    </recommendedName>
</protein>
<keyword evidence="2" id="KW-1185">Reference proteome</keyword>
<name>B8GJ21_METPE</name>
<dbReference type="AlphaFoldDB" id="B8GJ21"/>
<dbReference type="KEGG" id="mpl:Mpal_0208"/>
<dbReference type="eggNOG" id="arCOG02751">
    <property type="taxonomic scope" value="Archaea"/>
</dbReference>
<dbReference type="Proteomes" id="UP000002457">
    <property type="component" value="Chromosome"/>
</dbReference>
<gene>
    <name evidence="1" type="ordered locus">Mpal_0208</name>
</gene>
<evidence type="ECO:0000313" key="1">
    <source>
        <dbReference type="EMBL" id="ACL15594.1"/>
    </source>
</evidence>
<dbReference type="HOGENOM" id="CLU_2379438_0_0_2"/>
<evidence type="ECO:0008006" key="3">
    <source>
        <dbReference type="Google" id="ProtNLM"/>
    </source>
</evidence>
<proteinExistence type="predicted"/>
<organism evidence="1 2">
    <name type="scientific">Methanosphaerula palustris (strain ATCC BAA-1556 / DSM 19958 / E1-9c)</name>
    <dbReference type="NCBI Taxonomy" id="521011"/>
    <lineage>
        <taxon>Archaea</taxon>
        <taxon>Methanobacteriati</taxon>
        <taxon>Methanobacteriota</taxon>
        <taxon>Stenosarchaea group</taxon>
        <taxon>Methanomicrobia</taxon>
        <taxon>Methanomicrobiales</taxon>
        <taxon>Methanoregulaceae</taxon>
        <taxon>Methanosphaerula</taxon>
    </lineage>
</organism>
<dbReference type="EMBL" id="CP001338">
    <property type="protein sequence ID" value="ACL15594.1"/>
    <property type="molecule type" value="Genomic_DNA"/>
</dbReference>